<accession>S9UFP8</accession>
<keyword evidence="6" id="KW-1185">Reference proteome</keyword>
<dbReference type="SMART" id="SM00184">
    <property type="entry name" value="RING"/>
    <property type="match status" value="1"/>
</dbReference>
<dbReference type="Pfam" id="PF13639">
    <property type="entry name" value="zf-RING_2"/>
    <property type="match status" value="1"/>
</dbReference>
<dbReference type="InterPro" id="IPR011992">
    <property type="entry name" value="EF-hand-dom_pair"/>
</dbReference>
<evidence type="ECO:0000256" key="2">
    <source>
        <dbReference type="PROSITE-ProRule" id="PRU00175"/>
    </source>
</evidence>
<reference evidence="5 6" key="1">
    <citation type="journal article" date="2013" name="PLoS ONE">
        <title>Predicting the Proteins of Angomonas deanei, Strigomonas culicis and Their Respective Endosymbionts Reveals New Aspects of the Trypanosomatidae Family.</title>
        <authorList>
            <person name="Motta M.C."/>
            <person name="Martins A.C."/>
            <person name="de Souza S.S."/>
            <person name="Catta-Preta C.M."/>
            <person name="Silva R."/>
            <person name="Klein C.C."/>
            <person name="de Almeida L.G."/>
            <person name="de Lima Cunha O."/>
            <person name="Ciapina L.P."/>
            <person name="Brocchi M."/>
            <person name="Colabardini A.C."/>
            <person name="de Araujo Lima B."/>
            <person name="Machado C.R."/>
            <person name="de Almeida Soares C.M."/>
            <person name="Probst C.M."/>
            <person name="de Menezes C.B."/>
            <person name="Thompson C.E."/>
            <person name="Bartholomeu D.C."/>
            <person name="Gradia D.F."/>
            <person name="Pavoni D.P."/>
            <person name="Grisard E.C."/>
            <person name="Fantinatti-Garboggini F."/>
            <person name="Marchini F.K."/>
            <person name="Rodrigues-Luiz G.F."/>
            <person name="Wagner G."/>
            <person name="Goldman G.H."/>
            <person name="Fietto J.L."/>
            <person name="Elias M.C."/>
            <person name="Goldman M.H."/>
            <person name="Sagot M.F."/>
            <person name="Pereira M."/>
            <person name="Stoco P.H."/>
            <person name="de Mendonca-Neto R.P."/>
            <person name="Teixeira S.M."/>
            <person name="Maciel T.E."/>
            <person name="de Oliveira Mendes T.A."/>
            <person name="Urmenyi T.P."/>
            <person name="de Souza W."/>
            <person name="Schenkman S."/>
            <person name="de Vasconcelos A.T."/>
        </authorList>
    </citation>
    <scope>NUCLEOTIDE SEQUENCE [LARGE SCALE GENOMIC DNA]</scope>
</reference>
<dbReference type="Pfam" id="PF13499">
    <property type="entry name" value="EF-hand_7"/>
    <property type="match status" value="1"/>
</dbReference>
<organism evidence="5 6">
    <name type="scientific">Strigomonas culicis</name>
    <dbReference type="NCBI Taxonomy" id="28005"/>
    <lineage>
        <taxon>Eukaryota</taxon>
        <taxon>Discoba</taxon>
        <taxon>Euglenozoa</taxon>
        <taxon>Kinetoplastea</taxon>
        <taxon>Metakinetoplastina</taxon>
        <taxon>Trypanosomatida</taxon>
        <taxon>Trypanosomatidae</taxon>
        <taxon>Strigomonadinae</taxon>
        <taxon>Strigomonas</taxon>
    </lineage>
</organism>
<dbReference type="PROSITE" id="PS00018">
    <property type="entry name" value="EF_HAND_1"/>
    <property type="match status" value="2"/>
</dbReference>
<sequence length="357" mass="39850">MAAIYATSYSEELICPLCLDTWRSPKEVQPCGHIFCEDCFPEDTSTCPVCRLPVEKLKTPHRTLVALALEVPVRCQCCGWEGTRESSLHHTCIEPSSTRRATSTAAVPGLFERLRRDAASATAARLPNSAAAGSSLCRPYGLDEAHAFYAVSTAVRASSYVLGSSQPWRRYSMTEEEYLQAISLFTFFTEGGSAVLSRPQLARLIRWLNYAHTPKAIEALCASMDADGDGYVSKEDYLTWRSRHRPNPRSLCGLSQVAYNEVMVQFHLSDKDEDGWLRCSDVCAFLLRAKRVRTVEEAEQCFGAMDLDGNGLVGLNEFLQYCAQEARQKPQCQGRSHTLSFSTSRRRLTDADRINDT</sequence>
<dbReference type="InterPro" id="IPR002048">
    <property type="entry name" value="EF_hand_dom"/>
</dbReference>
<keyword evidence="2" id="KW-0863">Zinc-finger</keyword>
<name>S9UFP8_9TRYP</name>
<dbReference type="EMBL" id="ATMH01005600">
    <property type="protein sequence ID" value="EPY27738.1"/>
    <property type="molecule type" value="Genomic_DNA"/>
</dbReference>
<evidence type="ECO:0000259" key="4">
    <source>
        <dbReference type="PROSITE" id="PS50222"/>
    </source>
</evidence>
<dbReference type="AlphaFoldDB" id="S9UFP8"/>
<dbReference type="GO" id="GO:0008270">
    <property type="term" value="F:zinc ion binding"/>
    <property type="evidence" value="ECO:0007669"/>
    <property type="project" value="UniProtKB-KW"/>
</dbReference>
<evidence type="ECO:0000313" key="6">
    <source>
        <dbReference type="Proteomes" id="UP000015354"/>
    </source>
</evidence>
<keyword evidence="2" id="KW-0862">Zinc</keyword>
<dbReference type="GO" id="GO:0005509">
    <property type="term" value="F:calcium ion binding"/>
    <property type="evidence" value="ECO:0007669"/>
    <property type="project" value="InterPro"/>
</dbReference>
<dbReference type="InterPro" id="IPR013083">
    <property type="entry name" value="Znf_RING/FYVE/PHD"/>
</dbReference>
<evidence type="ECO:0000256" key="1">
    <source>
        <dbReference type="ARBA" id="ARBA00022837"/>
    </source>
</evidence>
<evidence type="ECO:0000259" key="3">
    <source>
        <dbReference type="PROSITE" id="PS50089"/>
    </source>
</evidence>
<dbReference type="SMART" id="SM00054">
    <property type="entry name" value="EFh"/>
    <property type="match status" value="2"/>
</dbReference>
<dbReference type="Gene3D" id="3.30.40.10">
    <property type="entry name" value="Zinc/RING finger domain, C3HC4 (zinc finger)"/>
    <property type="match status" value="1"/>
</dbReference>
<protein>
    <submittedName>
        <fullName evidence="5">EF hand</fullName>
    </submittedName>
</protein>
<feature type="domain" description="RING-type" evidence="3">
    <location>
        <begin position="15"/>
        <end position="51"/>
    </location>
</feature>
<dbReference type="PROSITE" id="PS50222">
    <property type="entry name" value="EF_HAND_2"/>
    <property type="match status" value="2"/>
</dbReference>
<dbReference type="PROSITE" id="PS50089">
    <property type="entry name" value="ZF_RING_2"/>
    <property type="match status" value="1"/>
</dbReference>
<comment type="caution">
    <text evidence="5">The sequence shown here is derived from an EMBL/GenBank/DDBJ whole genome shotgun (WGS) entry which is preliminary data.</text>
</comment>
<proteinExistence type="predicted"/>
<dbReference type="InterPro" id="IPR018247">
    <property type="entry name" value="EF_Hand_1_Ca_BS"/>
</dbReference>
<feature type="domain" description="EF-hand" evidence="4">
    <location>
        <begin position="293"/>
        <end position="328"/>
    </location>
</feature>
<dbReference type="SUPFAM" id="SSF47473">
    <property type="entry name" value="EF-hand"/>
    <property type="match status" value="1"/>
</dbReference>
<evidence type="ECO:0000313" key="5">
    <source>
        <dbReference type="EMBL" id="EPY27738.1"/>
    </source>
</evidence>
<feature type="domain" description="EF-hand" evidence="4">
    <location>
        <begin position="212"/>
        <end position="247"/>
    </location>
</feature>
<dbReference type="SUPFAM" id="SSF57850">
    <property type="entry name" value="RING/U-box"/>
    <property type="match status" value="1"/>
</dbReference>
<keyword evidence="1" id="KW-0106">Calcium</keyword>
<gene>
    <name evidence="5" type="ORF">STCU_05600</name>
</gene>
<dbReference type="InterPro" id="IPR001841">
    <property type="entry name" value="Znf_RING"/>
</dbReference>
<dbReference type="Pfam" id="PF13202">
    <property type="entry name" value="EF-hand_5"/>
    <property type="match status" value="1"/>
</dbReference>
<dbReference type="Proteomes" id="UP000015354">
    <property type="component" value="Unassembled WGS sequence"/>
</dbReference>
<dbReference type="Gene3D" id="1.10.238.10">
    <property type="entry name" value="EF-hand"/>
    <property type="match status" value="2"/>
</dbReference>
<keyword evidence="2" id="KW-0479">Metal-binding</keyword>
<dbReference type="OrthoDB" id="26525at2759"/>